<feature type="transmembrane region" description="Helical" evidence="1">
    <location>
        <begin position="12"/>
        <end position="30"/>
    </location>
</feature>
<evidence type="ECO:0008006" key="4">
    <source>
        <dbReference type="Google" id="ProtNLM"/>
    </source>
</evidence>
<dbReference type="Proteomes" id="UP001164693">
    <property type="component" value="Chromosome"/>
</dbReference>
<keyword evidence="1" id="KW-0472">Membrane</keyword>
<evidence type="ECO:0000313" key="3">
    <source>
        <dbReference type="Proteomes" id="UP001164693"/>
    </source>
</evidence>
<protein>
    <recommendedName>
        <fullName evidence="4">Integral membrane protein</fullName>
    </recommendedName>
</protein>
<keyword evidence="3" id="KW-1185">Reference proteome</keyword>
<feature type="transmembrane region" description="Helical" evidence="1">
    <location>
        <begin position="97"/>
        <end position="114"/>
    </location>
</feature>
<gene>
    <name evidence="2" type="ORF">M6B22_19675</name>
</gene>
<keyword evidence="1" id="KW-1133">Transmembrane helix</keyword>
<accession>A0ABY7JVZ2</accession>
<reference evidence="2" key="1">
    <citation type="submission" date="2022-05" db="EMBL/GenBank/DDBJ databases">
        <title>Jatrophihabitans sp. SB3-54 whole genome sequence.</title>
        <authorList>
            <person name="Suh M.K."/>
            <person name="Eom M.K."/>
            <person name="Kim J.S."/>
            <person name="Kim H.S."/>
            <person name="Do H.E."/>
            <person name="Shin Y.K."/>
            <person name="Lee J.-S."/>
        </authorList>
    </citation>
    <scope>NUCLEOTIDE SEQUENCE</scope>
    <source>
        <strain evidence="2">SB3-54</strain>
    </source>
</reference>
<name>A0ABY7JVZ2_9ACTN</name>
<evidence type="ECO:0000313" key="2">
    <source>
        <dbReference type="EMBL" id="WAX56724.1"/>
    </source>
</evidence>
<dbReference type="EMBL" id="CP097463">
    <property type="protein sequence ID" value="WAX56724.1"/>
    <property type="molecule type" value="Genomic_DNA"/>
</dbReference>
<feature type="transmembrane region" description="Helical" evidence="1">
    <location>
        <begin position="36"/>
        <end position="57"/>
    </location>
</feature>
<dbReference type="RefSeq" id="WP_269443258.1">
    <property type="nucleotide sequence ID" value="NZ_CP097463.1"/>
</dbReference>
<evidence type="ECO:0000256" key="1">
    <source>
        <dbReference type="SAM" id="Phobius"/>
    </source>
</evidence>
<feature type="transmembrane region" description="Helical" evidence="1">
    <location>
        <begin position="69"/>
        <end position="91"/>
    </location>
</feature>
<organism evidence="2 3">
    <name type="scientific">Jatrophihabitans cynanchi</name>
    <dbReference type="NCBI Taxonomy" id="2944128"/>
    <lineage>
        <taxon>Bacteria</taxon>
        <taxon>Bacillati</taxon>
        <taxon>Actinomycetota</taxon>
        <taxon>Actinomycetes</taxon>
        <taxon>Jatrophihabitantales</taxon>
        <taxon>Jatrophihabitantaceae</taxon>
        <taxon>Jatrophihabitans</taxon>
    </lineage>
</organism>
<proteinExistence type="predicted"/>
<keyword evidence="1" id="KW-0812">Transmembrane</keyword>
<sequence>MTRWAGHPARWLVLLGLPIAVLGGAGFAVGRDAKAGWSFLAGFLIALAVVSTGVLMVDVAGRIAPSMAMIAAVSNYVLTTLAFLLLLTVISPAVADVPAFATGLAAAVAPYVAWQLGRARPGQ</sequence>